<evidence type="ECO:0000313" key="2">
    <source>
        <dbReference type="EMBL" id="WXA94961.1"/>
    </source>
</evidence>
<dbReference type="RefSeq" id="WP_394845569.1">
    <property type="nucleotide sequence ID" value="NZ_CP089982.1"/>
</dbReference>
<sequence>MISHLRIASPQVLGGIRLVPLCRDDAPGDLRIRARHYEAVPAIVSLDTTCYVSYVPHGFVVSHTKDGTQATFGTSLGEEKGKRGRVVNLLHRMVKREDETRFRLLPLHLAMEGFLALHFDGPDIVWNEYSQRAIRRGLDPRMEFSVGGGCIRGFEEALRVFEIHPTQVGVMVFVAEALASVFVVSHPDDYRLLHRSLLEDFFGELLYQYAALYPEMPRAEATIDGARVSTLAELRVEVARVRRDWIEYTHLLADGFFRREVRTETVRRLTPFRLERFMPEFDPDQECHIGERIVRDDGTLEYMKTFRLSAAQVRRAYLLEQLSRAGWHLETAAERLRCSRQEIVQRLENAGFGYLLKPHLRLCR</sequence>
<organism evidence="2 3">
    <name type="scientific">Pendulispora brunnea</name>
    <dbReference type="NCBI Taxonomy" id="2905690"/>
    <lineage>
        <taxon>Bacteria</taxon>
        <taxon>Pseudomonadati</taxon>
        <taxon>Myxococcota</taxon>
        <taxon>Myxococcia</taxon>
        <taxon>Myxococcales</taxon>
        <taxon>Sorangiineae</taxon>
        <taxon>Pendulisporaceae</taxon>
        <taxon>Pendulispora</taxon>
    </lineage>
</organism>
<gene>
    <name evidence="2" type="ORF">LZC95_52130</name>
</gene>
<reference evidence="2 3" key="1">
    <citation type="submission" date="2021-12" db="EMBL/GenBank/DDBJ databases">
        <title>Discovery of the Pendulisporaceae a myxobacterial family with distinct sporulation behavior and unique specialized metabolism.</title>
        <authorList>
            <person name="Garcia R."/>
            <person name="Popoff A."/>
            <person name="Bader C.D."/>
            <person name="Loehr J."/>
            <person name="Walesch S."/>
            <person name="Walt C."/>
            <person name="Boldt J."/>
            <person name="Bunk B."/>
            <person name="Haeckl F.J.F.P.J."/>
            <person name="Gunesch A.P."/>
            <person name="Birkelbach J."/>
            <person name="Nuebel U."/>
            <person name="Pietschmann T."/>
            <person name="Bach T."/>
            <person name="Mueller R."/>
        </authorList>
    </citation>
    <scope>NUCLEOTIDE SEQUENCE [LARGE SCALE GENOMIC DNA]</scope>
    <source>
        <strain evidence="2 3">MSr12523</strain>
    </source>
</reference>
<protein>
    <recommendedName>
        <fullName evidence="1">ARG and Rhodanese-Phosphatase-superfamily-associated domain-containing protein</fullName>
    </recommendedName>
</protein>
<name>A0ABZ2K8G6_9BACT</name>
<feature type="domain" description="ARG and Rhodanese-Phosphatase-superfamily-associated" evidence="1">
    <location>
        <begin position="4"/>
        <end position="269"/>
    </location>
</feature>
<dbReference type="Proteomes" id="UP001379533">
    <property type="component" value="Chromosome"/>
</dbReference>
<dbReference type="EMBL" id="CP089982">
    <property type="protein sequence ID" value="WXA94961.1"/>
    <property type="molecule type" value="Genomic_DNA"/>
</dbReference>
<evidence type="ECO:0000313" key="3">
    <source>
        <dbReference type="Proteomes" id="UP001379533"/>
    </source>
</evidence>
<dbReference type="Pfam" id="PF22549">
    <property type="entry name" value="ARPP-2"/>
    <property type="match status" value="1"/>
</dbReference>
<proteinExistence type="predicted"/>
<accession>A0ABZ2K8G6</accession>
<dbReference type="InterPro" id="IPR054346">
    <property type="entry name" value="ARPP-2"/>
</dbReference>
<keyword evidence="3" id="KW-1185">Reference proteome</keyword>
<evidence type="ECO:0000259" key="1">
    <source>
        <dbReference type="Pfam" id="PF22549"/>
    </source>
</evidence>